<dbReference type="AlphaFoldDB" id="A0A7V8V5L0"/>
<evidence type="ECO:0000259" key="6">
    <source>
        <dbReference type="Pfam" id="PF03958"/>
    </source>
</evidence>
<organism evidence="7 8">
    <name type="scientific">Bremerella alba</name>
    <dbReference type="NCBI Taxonomy" id="980252"/>
    <lineage>
        <taxon>Bacteria</taxon>
        <taxon>Pseudomonadati</taxon>
        <taxon>Planctomycetota</taxon>
        <taxon>Planctomycetia</taxon>
        <taxon>Pirellulales</taxon>
        <taxon>Pirellulaceae</taxon>
        <taxon>Bremerella</taxon>
    </lineage>
</organism>
<feature type="domain" description="NolW-like" evidence="6">
    <location>
        <begin position="707"/>
        <end position="815"/>
    </location>
</feature>
<feature type="signal peptide" evidence="5">
    <location>
        <begin position="1"/>
        <end position="28"/>
    </location>
</feature>
<proteinExistence type="predicted"/>
<feature type="compositionally biased region" description="Basic and acidic residues" evidence="4">
    <location>
        <begin position="497"/>
        <end position="508"/>
    </location>
</feature>
<evidence type="ECO:0000256" key="5">
    <source>
        <dbReference type="SAM" id="SignalP"/>
    </source>
</evidence>
<evidence type="ECO:0000313" key="7">
    <source>
        <dbReference type="EMBL" id="MBA2115260.1"/>
    </source>
</evidence>
<dbReference type="InterPro" id="IPR005644">
    <property type="entry name" value="NolW-like"/>
</dbReference>
<feature type="domain" description="NolW-like" evidence="6">
    <location>
        <begin position="597"/>
        <end position="696"/>
    </location>
</feature>
<feature type="compositionally biased region" description="Basic and acidic residues" evidence="4">
    <location>
        <begin position="756"/>
        <end position="773"/>
    </location>
</feature>
<evidence type="ECO:0000256" key="2">
    <source>
        <dbReference type="ARBA" id="ARBA00022729"/>
    </source>
</evidence>
<gene>
    <name evidence="7" type="ORF">HOV93_24330</name>
</gene>
<comment type="caution">
    <text evidence="7">The sequence shown here is derived from an EMBL/GenBank/DDBJ whole genome shotgun (WGS) entry which is preliminary data.</text>
</comment>
<dbReference type="Pfam" id="PF03958">
    <property type="entry name" value="Secretin_N"/>
    <property type="match status" value="3"/>
</dbReference>
<feature type="region of interest" description="Disordered" evidence="4">
    <location>
        <begin position="497"/>
        <end position="525"/>
    </location>
</feature>
<name>A0A7V8V5L0_9BACT</name>
<dbReference type="RefSeq" id="WP_207396700.1">
    <property type="nucleotide sequence ID" value="NZ_JABRWO010000006.1"/>
</dbReference>
<dbReference type="InterPro" id="IPR050810">
    <property type="entry name" value="Bact_Secretion_Sys_Channel"/>
</dbReference>
<dbReference type="Gene3D" id="3.30.1370.120">
    <property type="match status" value="4"/>
</dbReference>
<evidence type="ECO:0000256" key="4">
    <source>
        <dbReference type="SAM" id="MobiDB-lite"/>
    </source>
</evidence>
<feature type="region of interest" description="Disordered" evidence="4">
    <location>
        <begin position="839"/>
        <end position="866"/>
    </location>
</feature>
<protein>
    <recommendedName>
        <fullName evidence="6">NolW-like domain-containing protein</fullName>
    </recommendedName>
</protein>
<accession>A0A7V8V5L0</accession>
<keyword evidence="3" id="KW-0472">Membrane</keyword>
<dbReference type="Proteomes" id="UP000551616">
    <property type="component" value="Unassembled WGS sequence"/>
</dbReference>
<dbReference type="GO" id="GO:0015627">
    <property type="term" value="C:type II protein secretion system complex"/>
    <property type="evidence" value="ECO:0007669"/>
    <property type="project" value="TreeGrafter"/>
</dbReference>
<evidence type="ECO:0000256" key="1">
    <source>
        <dbReference type="ARBA" id="ARBA00004370"/>
    </source>
</evidence>
<dbReference type="EMBL" id="JABRWO010000006">
    <property type="protein sequence ID" value="MBA2115260.1"/>
    <property type="molecule type" value="Genomic_DNA"/>
</dbReference>
<reference evidence="7 8" key="1">
    <citation type="submission" date="2020-05" db="EMBL/GenBank/DDBJ databases">
        <title>Bremerella alba sp. nov., a novel planctomycete isolated from the surface of the macroalga Fucus spiralis.</title>
        <authorList>
            <person name="Godinho O."/>
            <person name="Botelho R."/>
            <person name="Albuquerque L."/>
            <person name="Wiegand S."/>
            <person name="Da Costa M.S."/>
            <person name="Lobo-Da-Cunha A."/>
            <person name="Jogler C."/>
            <person name="Lage O.M."/>
        </authorList>
    </citation>
    <scope>NUCLEOTIDE SEQUENCE [LARGE SCALE GENOMIC DNA]</scope>
    <source>
        <strain evidence="7 8">FF15</strain>
    </source>
</reference>
<feature type="compositionally biased region" description="Polar residues" evidence="4">
    <location>
        <begin position="734"/>
        <end position="750"/>
    </location>
</feature>
<dbReference type="GO" id="GO:0016020">
    <property type="term" value="C:membrane"/>
    <property type="evidence" value="ECO:0007669"/>
    <property type="project" value="UniProtKB-SubCell"/>
</dbReference>
<evidence type="ECO:0000313" key="8">
    <source>
        <dbReference type="Proteomes" id="UP000551616"/>
    </source>
</evidence>
<dbReference type="GO" id="GO:0009306">
    <property type="term" value="P:protein secretion"/>
    <property type="evidence" value="ECO:0007669"/>
    <property type="project" value="TreeGrafter"/>
</dbReference>
<feature type="chain" id="PRO_5030574351" description="NolW-like domain-containing protein" evidence="5">
    <location>
        <begin position="29"/>
        <end position="866"/>
    </location>
</feature>
<feature type="domain" description="NolW-like" evidence="6">
    <location>
        <begin position="374"/>
        <end position="446"/>
    </location>
</feature>
<keyword evidence="8" id="KW-1185">Reference proteome</keyword>
<dbReference type="PANTHER" id="PTHR30332">
    <property type="entry name" value="PROBABLE GENERAL SECRETION PATHWAY PROTEIN D"/>
    <property type="match status" value="1"/>
</dbReference>
<evidence type="ECO:0000256" key="3">
    <source>
        <dbReference type="ARBA" id="ARBA00023136"/>
    </source>
</evidence>
<dbReference type="PANTHER" id="PTHR30332:SF24">
    <property type="entry name" value="SECRETIN GSPD-RELATED"/>
    <property type="match status" value="1"/>
</dbReference>
<keyword evidence="2 5" id="KW-0732">Signal</keyword>
<feature type="compositionally biased region" description="Low complexity" evidence="4">
    <location>
        <begin position="845"/>
        <end position="866"/>
    </location>
</feature>
<comment type="subcellular location">
    <subcellularLocation>
        <location evidence="1">Membrane</location>
    </subcellularLocation>
</comment>
<sequence length="866" mass="94813">MYRVLFSLSAYCCGAIALALLGQSIALGQAEVTPVEPVAPAIVPTPSVDSDAEVSLPEKDGKLRFSFRGASWHEVLDWIAEAGNLSLYVDDVPTGSFTYSDSQHFTIDDAVTRLNLFLLPRGYTLVRKGQLLSVINLGDPRGLQQLDAMARVVSFEELAQLNDHEVVKYFAKLGDIIPTEAINEMEPLSLMTTPVVLPKSNQLIITDTAKNLRSALQILESMQEPQGEEATIRRFDLKHADAATVLLVAATHLGIPENETSGIDITITTDTTGKRLYAVGSEEKLKRLDSLIQVVDVPENTEETSIEKTLVSHSLKGDNLQVVYDVLQTILADKSLRLSMQEKSNSIVALADADSHQLIRDTIEELQAPSVEFSVVELNSVDPYFAVSLVAEMFGDSDEDDRDDNENRVLPPKVDADPGNRRLFVRGTAEQIQQIEQLVQRLDSRESSGTDLRFVPLTGPMRQNLLQTAKKSWGGDNCLQILPAEEAKQQLFIERSLHSEDVPSDDKTQTVVPTNSPPEDLPPMRLDEGAENNFVSLPEGGKTINTSAAVRNVNAPIRSQLVPNGILLQSDDIDALDRFEEHLRLLSAQDKNAISPTVIYYLKYVSAEEAVKMVADLLDGGSALNDSPTDTLVRGSVGSLGSYYGSLLFERDGMTTVTAGTATIVSDARLNRLIVQGTREDIATIESYMKIIDKDSSITDIETSGRSRVIELKHARATEVAEMIREAFPDRVDMSTQRNAQSRQASPGQSNNRGNNNDRRDENEQRGFQEKPTRGSKPTMAVAVHEASNSLVVTAPDALFSEVEQLVASVDQRSERAVRVITATNGINLEMIEQVLAEQAGNPARSSSSARTRSSSSSSSNRSRGR</sequence>
<dbReference type="InterPro" id="IPR038591">
    <property type="entry name" value="NolW-like_sf"/>
</dbReference>
<feature type="region of interest" description="Disordered" evidence="4">
    <location>
        <begin position="729"/>
        <end position="781"/>
    </location>
</feature>